<sequence length="1061" mass="120788">MARIVVFIYLLLTAFIAFAQERLPQRIYNFSHFTSREGLPSDKIRDAATDPDGLLWMATARGLCYFDGKTFHPVSFDQKGDFSYDLSSISIGEGNKIWVTSYNRGLLCYDRSKPSDLAWTKYAASVNQGALVKHELYAVHESAGKVYFGGQETDLQMLDLASGHITVIKLDRKACMTIFRIHKDRQGLLWIGTRYHGLFSYDPGSKKIVHYGLANLGENAVTAVCDVGGKIFASYYNYNLIHVDPALREIKQKDVLGLGPNVSLYDNNIDEAAFFPEENIVLAAHRNGKLYRYGLQDKHIEEVDWNLNVPDGSGKPNRINRIVPVRRGYFICSDNGLYYYSKEINQITDFISGGQQPIHRLIKVNDSIWYLTAGGIGQLSADFRTRISVFPLAKLSVSQLMALDGRIYISTLDRGIFVFDTTKKTLGPLKVVGSSFGLEHADCNRIVADTVGGRPVLWIGSWSDGLYRYDMQANSVVRYDKTNGLIDHKIITLAKDAAGALWMGMDGFGAVKVEDKLGMKFIHFKHGKSPTSLAVNTVFSFLLDADRNFWYSSSQQGIGQITGSAANVRFRQVNDRNRFPRIYAYALKDDFKGRIWMRTPDGMTIFDPGYSTFDQLDPGQGVVPPDRFHIYDFYLDSDNLVWTTDKGLIKGSIKALNDNRREIKPIISAFKILNRDNSYRLRTGRILLQPRENTFSFLFSAAEIMNGKNLRFSYKLEGIDRDWIDAEDRHEAVYSNVPGGNYRFFLRVEDQNGKWSTHQLVIPLSVKLLWYQGLWFKIGLIACIFLAVILILLYGIAHQKKINRLQHEFSLTLQQELKQNEIKIREQAEVLEVEKEKKLASEFRQKLYESELKAIRSQMNPHFIFNILNSIEAYVVENDARHASKLIHKFATLSRLVLENSQFSMASIASELQLVKLYLELEQERFGQTFDYVIHVDEDLIKSSYRIPSMLIQPLVENAVHHGVRHLSGRRGKISIKAIKKDNNLCIEIMDNGVGFDFAPKPNLNPFKSASFGIMGVEDRLRMINSEKLPNSAWLEIDKNPQEEDFTVKVSMMLPLLKNVQ</sequence>
<evidence type="ECO:0008006" key="6">
    <source>
        <dbReference type="Google" id="ProtNLM"/>
    </source>
</evidence>
<dbReference type="SUPFAM" id="SSF63829">
    <property type="entry name" value="Calcium-dependent phosphotriesterase"/>
    <property type="match status" value="1"/>
</dbReference>
<dbReference type="Gene3D" id="2.60.40.10">
    <property type="entry name" value="Immunoglobulins"/>
    <property type="match status" value="1"/>
</dbReference>
<dbReference type="SUPFAM" id="SSF101898">
    <property type="entry name" value="NHL repeat"/>
    <property type="match status" value="2"/>
</dbReference>
<feature type="domain" description="Two component regulator three Y" evidence="3">
    <location>
        <begin position="706"/>
        <end position="763"/>
    </location>
</feature>
<feature type="transmembrane region" description="Helical" evidence="1">
    <location>
        <begin position="774"/>
        <end position="797"/>
    </location>
</feature>
<evidence type="ECO:0000259" key="2">
    <source>
        <dbReference type="Pfam" id="PF06580"/>
    </source>
</evidence>
<dbReference type="InterPro" id="IPR013783">
    <property type="entry name" value="Ig-like_fold"/>
</dbReference>
<dbReference type="InterPro" id="IPR015943">
    <property type="entry name" value="WD40/YVTN_repeat-like_dom_sf"/>
</dbReference>
<keyword evidence="1" id="KW-0472">Membrane</keyword>
<reference evidence="4 5" key="1">
    <citation type="submission" date="2018-04" db="EMBL/GenBank/DDBJ databases">
        <title>Sphingobacterium sp. M46 Genome.</title>
        <authorList>
            <person name="Cheng J."/>
            <person name="Li Y."/>
        </authorList>
    </citation>
    <scope>NUCLEOTIDE SEQUENCE [LARGE SCALE GENOMIC DNA]</scope>
    <source>
        <strain evidence="4 5">M46</strain>
    </source>
</reference>
<dbReference type="GO" id="GO:0000155">
    <property type="term" value="F:phosphorelay sensor kinase activity"/>
    <property type="evidence" value="ECO:0007669"/>
    <property type="project" value="InterPro"/>
</dbReference>
<dbReference type="InterPro" id="IPR050640">
    <property type="entry name" value="Bact_2-comp_sensor_kinase"/>
</dbReference>
<dbReference type="AlphaFoldDB" id="A0A363P0I5"/>
<evidence type="ECO:0000259" key="3">
    <source>
        <dbReference type="Pfam" id="PF07495"/>
    </source>
</evidence>
<dbReference type="OrthoDB" id="9809670at2"/>
<organism evidence="4 5">
    <name type="scientific">Sphingobacterium athyrii</name>
    <dbReference type="NCBI Taxonomy" id="2152717"/>
    <lineage>
        <taxon>Bacteria</taxon>
        <taxon>Pseudomonadati</taxon>
        <taxon>Bacteroidota</taxon>
        <taxon>Sphingobacteriia</taxon>
        <taxon>Sphingobacteriales</taxon>
        <taxon>Sphingobacteriaceae</taxon>
        <taxon>Sphingobacterium</taxon>
    </lineage>
</organism>
<dbReference type="Gene3D" id="3.30.565.10">
    <property type="entry name" value="Histidine kinase-like ATPase, C-terminal domain"/>
    <property type="match status" value="1"/>
</dbReference>
<evidence type="ECO:0000313" key="4">
    <source>
        <dbReference type="EMBL" id="PUV26431.1"/>
    </source>
</evidence>
<dbReference type="PANTHER" id="PTHR34220">
    <property type="entry name" value="SENSOR HISTIDINE KINASE YPDA"/>
    <property type="match status" value="1"/>
</dbReference>
<protein>
    <recommendedName>
        <fullName evidence="6">Signal transduction histidine kinase internal region domain-containing protein</fullName>
    </recommendedName>
</protein>
<dbReference type="InterPro" id="IPR011123">
    <property type="entry name" value="Y_Y_Y"/>
</dbReference>
<dbReference type="SUPFAM" id="SSF55874">
    <property type="entry name" value="ATPase domain of HSP90 chaperone/DNA topoisomerase II/histidine kinase"/>
    <property type="match status" value="1"/>
</dbReference>
<keyword evidence="5" id="KW-1185">Reference proteome</keyword>
<comment type="caution">
    <text evidence="4">The sequence shown here is derived from an EMBL/GenBank/DDBJ whole genome shotgun (WGS) entry which is preliminary data.</text>
</comment>
<keyword evidence="1" id="KW-1133">Transmembrane helix</keyword>
<dbReference type="InterPro" id="IPR010559">
    <property type="entry name" value="Sig_transdc_His_kin_internal"/>
</dbReference>
<gene>
    <name evidence="4" type="ORF">DCO56_05675</name>
</gene>
<dbReference type="EMBL" id="QCXX01000001">
    <property type="protein sequence ID" value="PUV26431.1"/>
    <property type="molecule type" value="Genomic_DNA"/>
</dbReference>
<dbReference type="InterPro" id="IPR036890">
    <property type="entry name" value="HATPase_C_sf"/>
</dbReference>
<name>A0A363P0I5_9SPHI</name>
<evidence type="ECO:0000256" key="1">
    <source>
        <dbReference type="SAM" id="Phobius"/>
    </source>
</evidence>
<dbReference type="PANTHER" id="PTHR34220:SF7">
    <property type="entry name" value="SENSOR HISTIDINE KINASE YPDA"/>
    <property type="match status" value="1"/>
</dbReference>
<keyword evidence="1" id="KW-0812">Transmembrane</keyword>
<evidence type="ECO:0000313" key="5">
    <source>
        <dbReference type="Proteomes" id="UP000250831"/>
    </source>
</evidence>
<feature type="domain" description="Signal transduction histidine kinase internal region" evidence="2">
    <location>
        <begin position="850"/>
        <end position="929"/>
    </location>
</feature>
<accession>A0A363P0I5</accession>
<dbReference type="GO" id="GO:0016020">
    <property type="term" value="C:membrane"/>
    <property type="evidence" value="ECO:0007669"/>
    <property type="project" value="InterPro"/>
</dbReference>
<dbReference type="Pfam" id="PF06580">
    <property type="entry name" value="His_kinase"/>
    <property type="match status" value="1"/>
</dbReference>
<dbReference type="RefSeq" id="WP_108632723.1">
    <property type="nucleotide sequence ID" value="NZ_QCXX01000001.1"/>
</dbReference>
<proteinExistence type="predicted"/>
<dbReference type="Pfam" id="PF07495">
    <property type="entry name" value="Y_Y_Y"/>
    <property type="match status" value="1"/>
</dbReference>
<dbReference type="Proteomes" id="UP000250831">
    <property type="component" value="Unassembled WGS sequence"/>
</dbReference>
<dbReference type="Gene3D" id="2.130.10.10">
    <property type="entry name" value="YVTN repeat-like/Quinoprotein amine dehydrogenase"/>
    <property type="match status" value="2"/>
</dbReference>